<evidence type="ECO:0008006" key="3">
    <source>
        <dbReference type="Google" id="ProtNLM"/>
    </source>
</evidence>
<dbReference type="CDD" id="cd02440">
    <property type="entry name" value="AdoMet_MTases"/>
    <property type="match status" value="1"/>
</dbReference>
<protein>
    <recommendedName>
        <fullName evidence="3">Methyltransferase domain-containing protein</fullName>
    </recommendedName>
</protein>
<dbReference type="RefSeq" id="XP_049182002.1">
    <property type="nucleotide sequence ID" value="XM_049322185.1"/>
</dbReference>
<dbReference type="SUPFAM" id="SSF53335">
    <property type="entry name" value="S-adenosyl-L-methionine-dependent methyltransferases"/>
    <property type="match status" value="1"/>
</dbReference>
<evidence type="ECO:0000313" key="2">
    <source>
        <dbReference type="Proteomes" id="UP001202479"/>
    </source>
</evidence>
<dbReference type="EMBL" id="JAHUZD010000025">
    <property type="protein sequence ID" value="KAI3406257.2"/>
    <property type="molecule type" value="Genomic_DNA"/>
</dbReference>
<dbReference type="AlphaFoldDB" id="A0AAI9T0N5"/>
<dbReference type="Proteomes" id="UP001202479">
    <property type="component" value="Unassembled WGS sequence"/>
</dbReference>
<gene>
    <name evidence="1" type="ORF">KGF56_001099</name>
</gene>
<accession>A0AAI9T0N5</accession>
<dbReference type="PANTHER" id="PTHR43861:SF1">
    <property type="entry name" value="TRANS-ACONITATE 2-METHYLTRANSFERASE"/>
    <property type="match status" value="1"/>
</dbReference>
<dbReference type="GeneID" id="73378716"/>
<dbReference type="Gene3D" id="3.40.50.150">
    <property type="entry name" value="Vaccinia Virus protein VP39"/>
    <property type="match status" value="1"/>
</dbReference>
<sequence length="317" mass="36233">MTSSIHQQAVQNNKDSFNEEFAQKYEQLESQSILSILFVKHILEFDLSIVTTSNPEDSNVVLGDPEKPLNGFSIEETLPDPKTYLQKFPKSIFRPGMKLLDFACGTGKVTELFVPYLTQKGQHSEIVGIDIGSAFLSWFNKRAEKFTSDELTMKSYEYDILDIDNEPKLEQFNNYFDAIICTISYHHIHNYEQVTKKLATFLAPGGWLFIIDFYNEDVERVRDISKATGAVQHMGGLKKDSLNHTLRDISGLINVSSSCRFRTWVYQPKEFIMNHCDEETTKKLESGELKSRNSKNGGLEYLIQANLIYAIGQKNPK</sequence>
<organism evidence="1 2">
    <name type="scientific">Candida oxycetoniae</name>
    <dbReference type="NCBI Taxonomy" id="497107"/>
    <lineage>
        <taxon>Eukaryota</taxon>
        <taxon>Fungi</taxon>
        <taxon>Dikarya</taxon>
        <taxon>Ascomycota</taxon>
        <taxon>Saccharomycotina</taxon>
        <taxon>Pichiomycetes</taxon>
        <taxon>Debaryomycetaceae</taxon>
        <taxon>Candida/Lodderomyces clade</taxon>
        <taxon>Candida</taxon>
    </lineage>
</organism>
<dbReference type="Pfam" id="PF13489">
    <property type="entry name" value="Methyltransf_23"/>
    <property type="match status" value="1"/>
</dbReference>
<comment type="caution">
    <text evidence="1">The sequence shown here is derived from an EMBL/GenBank/DDBJ whole genome shotgun (WGS) entry which is preliminary data.</text>
</comment>
<proteinExistence type="predicted"/>
<dbReference type="InterPro" id="IPR029063">
    <property type="entry name" value="SAM-dependent_MTases_sf"/>
</dbReference>
<name>A0AAI9T0N5_9ASCO</name>
<evidence type="ECO:0000313" key="1">
    <source>
        <dbReference type="EMBL" id="KAI3406257.2"/>
    </source>
</evidence>
<keyword evidence="2" id="KW-1185">Reference proteome</keyword>
<dbReference type="PANTHER" id="PTHR43861">
    <property type="entry name" value="TRANS-ACONITATE 2-METHYLTRANSFERASE-RELATED"/>
    <property type="match status" value="1"/>
</dbReference>
<reference evidence="1" key="1">
    <citation type="journal article" date="2022" name="DNA Res.">
        <title>Genome analysis of five recently described species of the CUG-Ser clade uncovers Candida theae as a new hybrid lineage with pathogenic potential in the Candida parapsilosis species complex.</title>
        <authorList>
            <person name="Mixao V."/>
            <person name="Del Olmo V."/>
            <person name="Hegedusova E."/>
            <person name="Saus E."/>
            <person name="Pryszcz L."/>
            <person name="Cillingova A."/>
            <person name="Nosek J."/>
            <person name="Gabaldon T."/>
        </authorList>
    </citation>
    <scope>NUCLEOTIDE SEQUENCE</scope>
    <source>
        <strain evidence="1">CBS 10844</strain>
    </source>
</reference>